<organism evidence="2 3">
    <name type="scientific">Neogemmobacter tilapiae</name>
    <dbReference type="NCBI Taxonomy" id="875041"/>
    <lineage>
        <taxon>Bacteria</taxon>
        <taxon>Pseudomonadati</taxon>
        <taxon>Pseudomonadota</taxon>
        <taxon>Alphaproteobacteria</taxon>
        <taxon>Rhodobacterales</taxon>
        <taxon>Paracoccaceae</taxon>
        <taxon>Neogemmobacter</taxon>
    </lineage>
</organism>
<evidence type="ECO:0000313" key="2">
    <source>
        <dbReference type="EMBL" id="GHC53806.1"/>
    </source>
</evidence>
<dbReference type="Gene3D" id="2.30.110.10">
    <property type="entry name" value="Electron Transport, Fmn-binding Protein, Chain A"/>
    <property type="match status" value="1"/>
</dbReference>
<keyword evidence="3" id="KW-1185">Reference proteome</keyword>
<dbReference type="EMBL" id="BMYJ01000004">
    <property type="protein sequence ID" value="GHC53806.1"/>
    <property type="molecule type" value="Genomic_DNA"/>
</dbReference>
<reference evidence="2" key="1">
    <citation type="journal article" date="2014" name="Int. J. Syst. Evol. Microbiol.">
        <title>Complete genome sequence of Corynebacterium casei LMG S-19264T (=DSM 44701T), isolated from a smear-ripened cheese.</title>
        <authorList>
            <consortium name="US DOE Joint Genome Institute (JGI-PGF)"/>
            <person name="Walter F."/>
            <person name="Albersmeier A."/>
            <person name="Kalinowski J."/>
            <person name="Ruckert C."/>
        </authorList>
    </citation>
    <scope>NUCLEOTIDE SEQUENCE</scope>
    <source>
        <strain evidence="2">KCTC 23310</strain>
    </source>
</reference>
<reference evidence="2" key="2">
    <citation type="submission" date="2020-09" db="EMBL/GenBank/DDBJ databases">
        <authorList>
            <person name="Sun Q."/>
            <person name="Kim S."/>
        </authorList>
    </citation>
    <scope>NUCLEOTIDE SEQUENCE</scope>
    <source>
        <strain evidence="2">KCTC 23310</strain>
    </source>
</reference>
<comment type="caution">
    <text evidence="2">The sequence shown here is derived from an EMBL/GenBank/DDBJ whole genome shotgun (WGS) entry which is preliminary data.</text>
</comment>
<dbReference type="Pfam" id="PF01243">
    <property type="entry name" value="PNPOx_N"/>
    <property type="match status" value="1"/>
</dbReference>
<dbReference type="PIRSF" id="PIRSF004633">
    <property type="entry name" value="UCP_PLP_oxd"/>
    <property type="match status" value="1"/>
</dbReference>
<dbReference type="RefSeq" id="WP_189411085.1">
    <property type="nucleotide sequence ID" value="NZ_BMYJ01000004.1"/>
</dbReference>
<dbReference type="Proteomes" id="UP000638981">
    <property type="component" value="Unassembled WGS sequence"/>
</dbReference>
<accession>A0A918TKX5</accession>
<dbReference type="InterPro" id="IPR014419">
    <property type="entry name" value="HutZ"/>
</dbReference>
<feature type="domain" description="Pyridoxamine 5'-phosphate oxidase N-terminal" evidence="1">
    <location>
        <begin position="20"/>
        <end position="115"/>
    </location>
</feature>
<protein>
    <submittedName>
        <fullName evidence="2">Pyridoxamine 5'-phosphate oxidase</fullName>
    </submittedName>
</protein>
<evidence type="ECO:0000259" key="1">
    <source>
        <dbReference type="Pfam" id="PF01243"/>
    </source>
</evidence>
<evidence type="ECO:0000313" key="3">
    <source>
        <dbReference type="Proteomes" id="UP000638981"/>
    </source>
</evidence>
<dbReference type="SUPFAM" id="SSF50475">
    <property type="entry name" value="FMN-binding split barrel"/>
    <property type="match status" value="1"/>
</dbReference>
<dbReference type="AlphaFoldDB" id="A0A918TKX5"/>
<sequence length="155" mass="16337">MQEKHPDPVALADDTARQLARQLIAAARHGSLATFGASDYPGISLVALAPSAPGFLTLMSGLAAHHGALRANPKAALMLGEPGKGDPLAHPRLMIDVTARFLPKDAATRAAYLAHQPKAALYIDFADFDLVHLIPESALLNGGFGRAWRLTSADL</sequence>
<name>A0A918TKX5_9RHOB</name>
<dbReference type="InterPro" id="IPR011576">
    <property type="entry name" value="Pyridox_Oxase_N"/>
</dbReference>
<gene>
    <name evidence="2" type="ORF">GCM10007315_15720</name>
</gene>
<dbReference type="InterPro" id="IPR012349">
    <property type="entry name" value="Split_barrel_FMN-bd"/>
</dbReference>
<proteinExistence type="predicted"/>